<organism evidence="1 2">
    <name type="scientific">Pseudoalteromonas marina</name>
    <dbReference type="NCBI Taxonomy" id="267375"/>
    <lineage>
        <taxon>Bacteria</taxon>
        <taxon>Pseudomonadati</taxon>
        <taxon>Pseudomonadota</taxon>
        <taxon>Gammaproteobacteria</taxon>
        <taxon>Alteromonadales</taxon>
        <taxon>Pseudoalteromonadaceae</taxon>
        <taxon>Pseudoalteromonas</taxon>
    </lineage>
</organism>
<dbReference type="EMBL" id="JAUYVT010000004">
    <property type="protein sequence ID" value="MDP2564407.1"/>
    <property type="molecule type" value="Genomic_DNA"/>
</dbReference>
<gene>
    <name evidence="1" type="ORF">Q8W34_07155</name>
</gene>
<evidence type="ECO:0000313" key="1">
    <source>
        <dbReference type="EMBL" id="MDP2564407.1"/>
    </source>
</evidence>
<protein>
    <submittedName>
        <fullName evidence="1">Uncharacterized protein</fullName>
    </submittedName>
</protein>
<dbReference type="RefSeq" id="WP_305471684.1">
    <property type="nucleotide sequence ID" value="NZ_JAUYVT010000004.1"/>
</dbReference>
<dbReference type="Proteomes" id="UP001177212">
    <property type="component" value="Unassembled WGS sequence"/>
</dbReference>
<name>A0ABT9FC93_9GAMM</name>
<accession>A0ABT9FC93</accession>
<evidence type="ECO:0000313" key="2">
    <source>
        <dbReference type="Proteomes" id="UP001177212"/>
    </source>
</evidence>
<keyword evidence="2" id="KW-1185">Reference proteome</keyword>
<reference evidence="1" key="1">
    <citation type="submission" date="2023-07" db="EMBL/GenBank/DDBJ databases">
        <title>Genome content predicts the carbon catabolic preferences of heterotrophic bacteria.</title>
        <authorList>
            <person name="Gralka M."/>
        </authorList>
    </citation>
    <scope>NUCLEOTIDE SEQUENCE</scope>
    <source>
        <strain evidence="1">4G09</strain>
    </source>
</reference>
<sequence length="328" mass="37756">MAKSPAHKIGQLIGHMLEEIFEPLLREVSTKTDTYLDKTNIDRPSRTSKTLMHIDDQGNNHGLDFVYERFGDDNNEGLPIGFIECAWRRYTKHSKNKVQEIHSAIESLAMKHKSYSPFKGAILSGHYSEPSLQQLKSQGYTIIHIPYETVIEAYEYAGFDIAYDSETVLEDLLYKGISIDGLSETDINKIRSYIFKACHIGIYDFIHTLIGSLTKQIELINITPVIEQSYNFTEPLETLKWLTSSNNIHNRSINLIDLEITYSNKSKTRYERIETDSAKERIAFHQRLSEFKIEDRKVLIKSLDNLKQDTQIKINRSGKKVGQLSFSL</sequence>
<comment type="caution">
    <text evidence="1">The sequence shown here is derived from an EMBL/GenBank/DDBJ whole genome shotgun (WGS) entry which is preliminary data.</text>
</comment>
<proteinExistence type="predicted"/>